<reference evidence="2 3" key="2">
    <citation type="submission" date="2017-10" db="EMBL/GenBank/DDBJ databases">
        <title>Extensive intraspecific genome diversity in a model arbuscular mycorrhizal fungus.</title>
        <authorList>
            <person name="Chen E.C.H."/>
            <person name="Morin E."/>
            <person name="Baudet D."/>
            <person name="Noel J."/>
            <person name="Ndikumana S."/>
            <person name="Charron P."/>
            <person name="St-Onge C."/>
            <person name="Giorgi J."/>
            <person name="Grigoriev I.V."/>
            <person name="Roux C."/>
            <person name="Martin F.M."/>
            <person name="Corradi N."/>
        </authorList>
    </citation>
    <scope>NUCLEOTIDE SEQUENCE [LARGE SCALE GENOMIC DNA]</scope>
    <source>
        <strain evidence="2 3">C2</strain>
    </source>
</reference>
<proteinExistence type="predicted"/>
<reference evidence="2 3" key="1">
    <citation type="submission" date="2016-04" db="EMBL/GenBank/DDBJ databases">
        <title>Genome analyses suggest a sexual origin of heterokaryosis in a supposedly ancient asexual fungus.</title>
        <authorList>
            <person name="Ropars J."/>
            <person name="Sedzielewska K."/>
            <person name="Noel J."/>
            <person name="Charron P."/>
            <person name="Farinelli L."/>
            <person name="Marton T."/>
            <person name="Kruger M."/>
            <person name="Pelin A."/>
            <person name="Brachmann A."/>
            <person name="Corradi N."/>
        </authorList>
    </citation>
    <scope>NUCLEOTIDE SEQUENCE [LARGE SCALE GENOMIC DNA]</scope>
    <source>
        <strain evidence="2 3">C2</strain>
    </source>
</reference>
<feature type="non-terminal residue" evidence="2">
    <location>
        <position position="1"/>
    </location>
</feature>
<name>A0A2N1M562_9GLOM</name>
<comment type="caution">
    <text evidence="2">The sequence shown here is derived from an EMBL/GenBank/DDBJ whole genome shotgun (WGS) entry which is preliminary data.</text>
</comment>
<evidence type="ECO:0000313" key="2">
    <source>
        <dbReference type="EMBL" id="PKK56787.1"/>
    </source>
</evidence>
<dbReference type="InterPro" id="IPR029063">
    <property type="entry name" value="SAM-dependent_MTases_sf"/>
</dbReference>
<feature type="non-terminal residue" evidence="2">
    <location>
        <position position="107"/>
    </location>
</feature>
<evidence type="ECO:0000313" key="3">
    <source>
        <dbReference type="Proteomes" id="UP000233469"/>
    </source>
</evidence>
<dbReference type="EMBL" id="LLXL01005121">
    <property type="protein sequence ID" value="PKK56787.1"/>
    <property type="molecule type" value="Genomic_DNA"/>
</dbReference>
<dbReference type="AlphaFoldDB" id="A0A2N1M562"/>
<dbReference type="InterPro" id="IPR041698">
    <property type="entry name" value="Methyltransf_25"/>
</dbReference>
<organism evidence="2 3">
    <name type="scientific">Rhizophagus irregularis</name>
    <dbReference type="NCBI Taxonomy" id="588596"/>
    <lineage>
        <taxon>Eukaryota</taxon>
        <taxon>Fungi</taxon>
        <taxon>Fungi incertae sedis</taxon>
        <taxon>Mucoromycota</taxon>
        <taxon>Glomeromycotina</taxon>
        <taxon>Glomeromycetes</taxon>
        <taxon>Glomerales</taxon>
        <taxon>Glomeraceae</taxon>
        <taxon>Rhizophagus</taxon>
    </lineage>
</organism>
<sequence>YYLSTDINSIDRLHMYHFLKRYLFRGNFSSPIEDELIKGGSKVLDIGCGPGTWLLDLANKYENSYFFGVDFKPIFPREIKPNNLEFIEADVTDGLSFHDNEFDFTHI</sequence>
<dbReference type="Proteomes" id="UP000233469">
    <property type="component" value="Unassembled WGS sequence"/>
</dbReference>
<evidence type="ECO:0000259" key="1">
    <source>
        <dbReference type="Pfam" id="PF13649"/>
    </source>
</evidence>
<feature type="domain" description="Methyltransferase" evidence="1">
    <location>
        <begin position="43"/>
        <end position="105"/>
    </location>
</feature>
<accession>A0A2N1M562</accession>
<gene>
    <name evidence="2" type="ORF">RhiirC2_635200</name>
</gene>
<protein>
    <recommendedName>
        <fullName evidence="1">Methyltransferase domain-containing protein</fullName>
    </recommendedName>
</protein>
<dbReference type="Gene3D" id="3.40.50.150">
    <property type="entry name" value="Vaccinia Virus protein VP39"/>
    <property type="match status" value="1"/>
</dbReference>
<dbReference type="SUPFAM" id="SSF53335">
    <property type="entry name" value="S-adenosyl-L-methionine-dependent methyltransferases"/>
    <property type="match status" value="1"/>
</dbReference>
<dbReference type="CDD" id="cd02440">
    <property type="entry name" value="AdoMet_MTases"/>
    <property type="match status" value="1"/>
</dbReference>
<dbReference type="Pfam" id="PF13649">
    <property type="entry name" value="Methyltransf_25"/>
    <property type="match status" value="1"/>
</dbReference>